<keyword evidence="1" id="KW-0812">Transmembrane</keyword>
<evidence type="ECO:0000313" key="2">
    <source>
        <dbReference type="EMBL" id="RZB12814.1"/>
    </source>
</evidence>
<name>A0A4V2BQQ6_9RICK</name>
<feature type="transmembrane region" description="Helical" evidence="1">
    <location>
        <begin position="53"/>
        <end position="78"/>
    </location>
</feature>
<reference evidence="2 3" key="1">
    <citation type="submission" date="2018-06" db="EMBL/GenBank/DDBJ databases">
        <title>Complete Genome Sequence of Ehrlichia minasensis Isolated From Cattle.</title>
        <authorList>
            <person name="Aguiar D.M."/>
            <person name="Araujo J.P.A.Jr."/>
            <person name="Nakazato L."/>
            <person name="Bard E."/>
            <person name="Cabezas-Cruz A."/>
        </authorList>
    </citation>
    <scope>NUCLEOTIDE SEQUENCE [LARGE SCALE GENOMIC DNA]</scope>
    <source>
        <strain evidence="2 3">B11</strain>
    </source>
</reference>
<keyword evidence="3" id="KW-1185">Reference proteome</keyword>
<keyword evidence="1" id="KW-0472">Membrane</keyword>
<dbReference type="AlphaFoldDB" id="A0A4V2BQQ6"/>
<gene>
    <name evidence="2" type="ORF">DRF75_02210</name>
</gene>
<evidence type="ECO:0000313" key="3">
    <source>
        <dbReference type="Proteomes" id="UP000293377"/>
    </source>
</evidence>
<dbReference type="EMBL" id="QOHL01000007">
    <property type="protein sequence ID" value="RZB12814.1"/>
    <property type="molecule type" value="Genomic_DNA"/>
</dbReference>
<dbReference type="Proteomes" id="UP000293377">
    <property type="component" value="Unassembled WGS sequence"/>
</dbReference>
<dbReference type="RefSeq" id="WP_045170945.1">
    <property type="nucleotide sequence ID" value="NZ_QOHL01000007.1"/>
</dbReference>
<protein>
    <submittedName>
        <fullName evidence="2">Uncharacterized protein</fullName>
    </submittedName>
</protein>
<evidence type="ECO:0000256" key="1">
    <source>
        <dbReference type="SAM" id="Phobius"/>
    </source>
</evidence>
<organism evidence="2 3">
    <name type="scientific">Ehrlichia minasensis</name>
    <dbReference type="NCBI Taxonomy" id="1242993"/>
    <lineage>
        <taxon>Bacteria</taxon>
        <taxon>Pseudomonadati</taxon>
        <taxon>Pseudomonadota</taxon>
        <taxon>Alphaproteobacteria</taxon>
        <taxon>Rickettsiales</taxon>
        <taxon>Anaplasmataceae</taxon>
        <taxon>Ehrlichia</taxon>
    </lineage>
</organism>
<dbReference type="OrthoDB" id="9950941at2"/>
<accession>A0A4V2BQQ6</accession>
<comment type="caution">
    <text evidence="2">The sequence shown here is derived from an EMBL/GenBank/DDBJ whole genome shotgun (WGS) entry which is preliminary data.</text>
</comment>
<sequence>MFSDLKSSTFNVVNSSDDFGLNFFDQLFNDTDVNRTGLMDSSVNSNGRTQDDIIAIAVIIAGILIAVAIGICMFWLNLNETVLRERYMRCSRSPNALKMDQSAEPSTSGTAACNTVTDEIELQQIDDVELREKRIEEVHFPKTLISSPSNNRECVVYSANDLN</sequence>
<keyword evidence="1" id="KW-1133">Transmembrane helix</keyword>
<proteinExistence type="predicted"/>